<dbReference type="AlphaFoldDB" id="A0A069E300"/>
<feature type="chain" id="PRO_5001660663" description="Lipoprotein" evidence="1">
    <location>
        <begin position="19"/>
        <end position="381"/>
    </location>
</feature>
<evidence type="ECO:0000313" key="2">
    <source>
        <dbReference type="EMBL" id="KCZ84313.1"/>
    </source>
</evidence>
<dbReference type="Proteomes" id="UP000027446">
    <property type="component" value="Unassembled WGS sequence"/>
</dbReference>
<sequence length="381" mass="42463">MRLALSLLGGLFFWTALAQPSLAREEPLESYAVLDTWLRAAEFNERCRVLNYFEVQRVKRGISASASVTPEGNDVKVMAGTAFRDEVVAKRDDMVKAHRATAREAVANQACSQGDDVKVLRIFYIREYVKSLLASQSSPDLQKDTAGRKYAAQNLFDFSKGMYGAKFDPLVQEVSAELQAEGFDSDKAWDGLDDTINDLQWQLRLGEKGYGFHPLPNGNATYEAVKLDGSGARFPAKLSERDDPSFMNSEGWPVSVNRVDGITDDGRLVILVSMDTAEAAGQALQAQLFVQKEADVRAWSKPDWRSKSLSFMADVETGPDCPADFCFIFPQEASDAIRERQGTGNAADYKFELVIAEPEQFPLPETKESNTRRRFHPMNLN</sequence>
<gene>
    <name evidence="2" type="ORF">HAD_01500</name>
</gene>
<proteinExistence type="predicted"/>
<dbReference type="RefSeq" id="WP_035568933.1">
    <property type="nucleotide sequence ID" value="NZ_ARYH01000001.1"/>
</dbReference>
<name>A0A069E300_9PROT</name>
<keyword evidence="1" id="KW-0732">Signal</keyword>
<keyword evidence="3" id="KW-1185">Reference proteome</keyword>
<accession>A0A069E300</accession>
<comment type="caution">
    <text evidence="2">The sequence shown here is derived from an EMBL/GenBank/DDBJ whole genome shotgun (WGS) entry which is preliminary data.</text>
</comment>
<feature type="signal peptide" evidence="1">
    <location>
        <begin position="1"/>
        <end position="18"/>
    </location>
</feature>
<protein>
    <recommendedName>
        <fullName evidence="4">Lipoprotein</fullName>
    </recommendedName>
</protein>
<evidence type="ECO:0000256" key="1">
    <source>
        <dbReference type="SAM" id="SignalP"/>
    </source>
</evidence>
<dbReference type="eggNOG" id="ENOG5032IR0">
    <property type="taxonomic scope" value="Bacteria"/>
</dbReference>
<dbReference type="EMBL" id="ARYH01000001">
    <property type="protein sequence ID" value="KCZ84313.1"/>
    <property type="molecule type" value="Genomic_DNA"/>
</dbReference>
<dbReference type="PATRIC" id="fig|1280949.3.peg.306"/>
<dbReference type="OrthoDB" id="7948019at2"/>
<evidence type="ECO:0000313" key="3">
    <source>
        <dbReference type="Proteomes" id="UP000027446"/>
    </source>
</evidence>
<dbReference type="STRING" id="1280949.HAD_01500"/>
<evidence type="ECO:0008006" key="4">
    <source>
        <dbReference type="Google" id="ProtNLM"/>
    </source>
</evidence>
<reference evidence="2 3" key="1">
    <citation type="journal article" date="2014" name="Antonie Van Leeuwenhoek">
        <title>Hyphomonas beringensis sp. nov. and Hyphomonas chukchiensis sp. nov., isolated from surface seawater of the Bering Sea and Chukchi Sea.</title>
        <authorList>
            <person name="Li C."/>
            <person name="Lai Q."/>
            <person name="Li G."/>
            <person name="Dong C."/>
            <person name="Wang J."/>
            <person name="Liao Y."/>
            <person name="Shao Z."/>
        </authorList>
    </citation>
    <scope>NUCLEOTIDE SEQUENCE [LARGE SCALE GENOMIC DNA]</scope>
    <source>
        <strain evidence="2 3">MHS-3</strain>
    </source>
</reference>
<organism evidence="2 3">
    <name type="scientific">Hyphomonas adhaerens MHS-3</name>
    <dbReference type="NCBI Taxonomy" id="1280949"/>
    <lineage>
        <taxon>Bacteria</taxon>
        <taxon>Pseudomonadati</taxon>
        <taxon>Pseudomonadota</taxon>
        <taxon>Alphaproteobacteria</taxon>
        <taxon>Hyphomonadales</taxon>
        <taxon>Hyphomonadaceae</taxon>
        <taxon>Hyphomonas</taxon>
    </lineage>
</organism>